<evidence type="ECO:0000313" key="2">
    <source>
        <dbReference type="EMBL" id="SCC78526.1"/>
    </source>
</evidence>
<dbReference type="Proteomes" id="UP000182800">
    <property type="component" value="Unassembled WGS sequence"/>
</dbReference>
<evidence type="ECO:0000313" key="3">
    <source>
        <dbReference type="Proteomes" id="UP000050497"/>
    </source>
</evidence>
<evidence type="ECO:0000313" key="1">
    <source>
        <dbReference type="EMBL" id="KPQ09447.1"/>
    </source>
</evidence>
<sequence>MSRKSSTHRPARAWQRMLSGRRLDLLDPSPLDIELEDIAHGLARVARWNGQTHGVHIFSVAQHSLLVETVAADMAQALTPGERLGILLHDAPEYVIGDMISPFKAVIGDTYKQVEARLMAAIRLHFGLSATPSRALAALMKRADGAAAFHEAVRLAGFAEEEAERFFGKPRALSPASEALLAPQPIEVMQQRFAQRVAALQNERGRV</sequence>
<dbReference type="RefSeq" id="WP_074443362.1">
    <property type="nucleotide sequence ID" value="NZ_FMBM01000001.1"/>
</dbReference>
<dbReference type="EMBL" id="LJSX01000027">
    <property type="protein sequence ID" value="KPQ09447.1"/>
    <property type="molecule type" value="Genomic_DNA"/>
</dbReference>
<dbReference type="PATRIC" id="fig|1653334.4.peg.676"/>
<protein>
    <submittedName>
        <fullName evidence="1">5'-ribonucleotidase YfdR</fullName>
    </submittedName>
</protein>
<dbReference type="OrthoDB" id="9794481at2"/>
<name>A0A0P7X3V5_9HYPH</name>
<organism evidence="1 3">
    <name type="scientific">Saliniramus fredricksonii</name>
    <dbReference type="NCBI Taxonomy" id="1653334"/>
    <lineage>
        <taxon>Bacteria</taxon>
        <taxon>Pseudomonadati</taxon>
        <taxon>Pseudomonadota</taxon>
        <taxon>Alphaproteobacteria</taxon>
        <taxon>Hyphomicrobiales</taxon>
        <taxon>Salinarimonadaceae</taxon>
        <taxon>Saliniramus</taxon>
    </lineage>
</organism>
<dbReference type="Gene3D" id="1.10.3210.10">
    <property type="entry name" value="Hypothetical protein af1432"/>
    <property type="match status" value="1"/>
</dbReference>
<comment type="caution">
    <text evidence="1">The sequence shown here is derived from an EMBL/GenBank/DDBJ whole genome shotgun (WGS) entry which is preliminary data.</text>
</comment>
<gene>
    <name evidence="1" type="primary">yfdR</name>
    <name evidence="2" type="ORF">GA0071312_0340</name>
    <name evidence="1" type="ORF">HLUCCO17_14640</name>
</gene>
<dbReference type="STRING" id="1653334.GA0071312_0340"/>
<dbReference type="Proteomes" id="UP000050497">
    <property type="component" value="Unassembled WGS sequence"/>
</dbReference>
<dbReference type="AlphaFoldDB" id="A0A0P7X3V5"/>
<dbReference type="EMBL" id="FMBM01000001">
    <property type="protein sequence ID" value="SCC78526.1"/>
    <property type="molecule type" value="Genomic_DNA"/>
</dbReference>
<reference evidence="2 4" key="2">
    <citation type="submission" date="2016-08" db="EMBL/GenBank/DDBJ databases">
        <authorList>
            <person name="Varghese N."/>
            <person name="Submissions Spin"/>
        </authorList>
    </citation>
    <scope>NUCLEOTIDE SEQUENCE [LARGE SCALE GENOMIC DNA]</scope>
    <source>
        <strain evidence="2 4">HL-109</strain>
    </source>
</reference>
<keyword evidence="4" id="KW-1185">Reference proteome</keyword>
<reference evidence="1 3" key="1">
    <citation type="submission" date="2015-09" db="EMBL/GenBank/DDBJ databases">
        <title>Identification and resolution of microdiversity through metagenomic sequencing of parallel consortia.</title>
        <authorList>
            <person name="Nelson W.C."/>
            <person name="Romine M.F."/>
            <person name="Lindemann S.R."/>
        </authorList>
    </citation>
    <scope>NUCLEOTIDE SEQUENCE [LARGE SCALE GENOMIC DNA]</scope>
    <source>
        <strain evidence="1">HL-109</strain>
    </source>
</reference>
<proteinExistence type="predicted"/>
<evidence type="ECO:0000313" key="4">
    <source>
        <dbReference type="Proteomes" id="UP000182800"/>
    </source>
</evidence>
<dbReference type="SUPFAM" id="SSF109604">
    <property type="entry name" value="HD-domain/PDEase-like"/>
    <property type="match status" value="1"/>
</dbReference>
<accession>A0A0P7X3V5</accession>